<gene>
    <name evidence="2" type="ORF">VCR5J5_750057</name>
</gene>
<organism evidence="2 3">
    <name type="scientific">Vibrio crassostreae</name>
    <dbReference type="NCBI Taxonomy" id="246167"/>
    <lineage>
        <taxon>Bacteria</taxon>
        <taxon>Pseudomonadati</taxon>
        <taxon>Pseudomonadota</taxon>
        <taxon>Gammaproteobacteria</taxon>
        <taxon>Vibrionales</taxon>
        <taxon>Vibrionaceae</taxon>
        <taxon>Vibrio</taxon>
    </lineage>
</organism>
<dbReference type="EMBL" id="CCJV01000139">
    <property type="protein sequence ID" value="CDT63827.1"/>
    <property type="molecule type" value="Genomic_DNA"/>
</dbReference>
<accession>A0A822N7U8</accession>
<feature type="region of interest" description="Disordered" evidence="1">
    <location>
        <begin position="185"/>
        <end position="248"/>
    </location>
</feature>
<reference evidence="3" key="1">
    <citation type="submission" date="2014-06" db="EMBL/GenBank/DDBJ databases">
        <authorList>
            <person name="Le Roux Frederique"/>
        </authorList>
    </citation>
    <scope>NUCLEOTIDE SEQUENCE [LARGE SCALE GENOMIC DNA]</scope>
    <source>
        <strain evidence="3">J5-5</strain>
    </source>
</reference>
<feature type="region of interest" description="Disordered" evidence="1">
    <location>
        <begin position="285"/>
        <end position="322"/>
    </location>
</feature>
<evidence type="ECO:0000256" key="1">
    <source>
        <dbReference type="SAM" id="MobiDB-lite"/>
    </source>
</evidence>
<dbReference type="Proteomes" id="UP000049495">
    <property type="component" value="Unassembled WGS sequence"/>
</dbReference>
<dbReference type="AlphaFoldDB" id="A0A822N7U8"/>
<evidence type="ECO:0000313" key="2">
    <source>
        <dbReference type="EMBL" id="CDT63827.1"/>
    </source>
</evidence>
<proteinExistence type="predicted"/>
<sequence>MRIRKLEIVADGIQKNGQPVTKAQLESVVRHYKSDARPPVTPGHPTKGSDQIAALGRASNLRTEAGSGDKSGKTVLVGEVIYTPEMETLEDSGKFEGFSAGIHPVPDKEGEWYMHHLAFLGQLPPAADTKTRDVVDLSDSDFCDDAIYLSADVGTQPGSDDNETGITMKKDELKTLLGDVVKEQLDGMGIKPNTPPIKKEGDQSKGGDPTKTDDDKSNGAVTAMQETLAGDRKETLTELADSREMSDELRKSVKVMIEGASAIELCASGDGNRYSQLKGMLSAMPEKKTAPATPSAWDKLTESLELADTGSAQKDNFDPEGW</sequence>
<comment type="caution">
    <text evidence="2">The sequence shown here is derived from an EMBL/GenBank/DDBJ whole genome shotgun (WGS) entry which is preliminary data.</text>
</comment>
<feature type="compositionally biased region" description="Basic and acidic residues" evidence="1">
    <location>
        <begin position="229"/>
        <end position="248"/>
    </location>
</feature>
<evidence type="ECO:0000313" key="3">
    <source>
        <dbReference type="Proteomes" id="UP000049495"/>
    </source>
</evidence>
<name>A0A822N7U8_9VIBR</name>
<dbReference type="GeneID" id="93902538"/>
<protein>
    <submittedName>
        <fullName evidence="2">Uncharacterized protein</fullName>
    </submittedName>
</protein>
<feature type="compositionally biased region" description="Basic and acidic residues" evidence="1">
    <location>
        <begin position="197"/>
        <end position="217"/>
    </location>
</feature>
<dbReference type="RefSeq" id="WP_048666301.1">
    <property type="nucleotide sequence ID" value="NZ_AP025477.1"/>
</dbReference>